<accession>A0A814JQI6</accession>
<feature type="transmembrane region" description="Helical" evidence="2">
    <location>
        <begin position="58"/>
        <end position="80"/>
    </location>
</feature>
<keyword evidence="4" id="KW-1185">Reference proteome</keyword>
<dbReference type="EMBL" id="CAJNOC010005040">
    <property type="protein sequence ID" value="CAF1040856.1"/>
    <property type="molecule type" value="Genomic_DNA"/>
</dbReference>
<protein>
    <submittedName>
        <fullName evidence="3">Uncharacterized protein</fullName>
    </submittedName>
</protein>
<organism evidence="3 4">
    <name type="scientific">Brachionus calyciflorus</name>
    <dbReference type="NCBI Taxonomy" id="104777"/>
    <lineage>
        <taxon>Eukaryota</taxon>
        <taxon>Metazoa</taxon>
        <taxon>Spiralia</taxon>
        <taxon>Gnathifera</taxon>
        <taxon>Rotifera</taxon>
        <taxon>Eurotatoria</taxon>
        <taxon>Monogononta</taxon>
        <taxon>Pseudotrocha</taxon>
        <taxon>Ploima</taxon>
        <taxon>Brachionidae</taxon>
        <taxon>Brachionus</taxon>
    </lineage>
</organism>
<evidence type="ECO:0000313" key="3">
    <source>
        <dbReference type="EMBL" id="CAF1040856.1"/>
    </source>
</evidence>
<name>A0A814JQI6_9BILA</name>
<dbReference type="AlphaFoldDB" id="A0A814JQI6"/>
<dbReference type="Proteomes" id="UP000663879">
    <property type="component" value="Unassembled WGS sequence"/>
</dbReference>
<keyword evidence="2" id="KW-0472">Membrane</keyword>
<evidence type="ECO:0000256" key="2">
    <source>
        <dbReference type="SAM" id="Phobius"/>
    </source>
</evidence>
<keyword evidence="2" id="KW-0812">Transmembrane</keyword>
<evidence type="ECO:0000256" key="1">
    <source>
        <dbReference type="SAM" id="MobiDB-lite"/>
    </source>
</evidence>
<sequence>MNRTNSILSILVYNLTKSNIVRRSESYIYLLTGNNTIDHDPYQKHFYRPQFVSTSGNYYLGGIVFMVSIIGLLLYVNLYYENCFSETCEELSRSTFCCCLKFFIKYENLEQPGSIERSIEFHHNFNKPQSHHADLSQKQYDQEKELG</sequence>
<dbReference type="OrthoDB" id="9972094at2759"/>
<comment type="caution">
    <text evidence="3">The sequence shown here is derived from an EMBL/GenBank/DDBJ whole genome shotgun (WGS) entry which is preliminary data.</text>
</comment>
<proteinExistence type="predicted"/>
<feature type="region of interest" description="Disordered" evidence="1">
    <location>
        <begin position="127"/>
        <end position="147"/>
    </location>
</feature>
<reference evidence="3" key="1">
    <citation type="submission" date="2021-02" db="EMBL/GenBank/DDBJ databases">
        <authorList>
            <person name="Nowell W R."/>
        </authorList>
    </citation>
    <scope>NUCLEOTIDE SEQUENCE</scope>
    <source>
        <strain evidence="3">Ploen Becks lab</strain>
    </source>
</reference>
<gene>
    <name evidence="3" type="ORF">OXX778_LOCUS18342</name>
</gene>
<evidence type="ECO:0000313" key="4">
    <source>
        <dbReference type="Proteomes" id="UP000663879"/>
    </source>
</evidence>
<keyword evidence="2" id="KW-1133">Transmembrane helix</keyword>
<feature type="compositionally biased region" description="Basic and acidic residues" evidence="1">
    <location>
        <begin position="131"/>
        <end position="147"/>
    </location>
</feature>